<accession>X1PFY5</accession>
<proteinExistence type="predicted"/>
<organism evidence="1">
    <name type="scientific">marine sediment metagenome</name>
    <dbReference type="NCBI Taxonomy" id="412755"/>
    <lineage>
        <taxon>unclassified sequences</taxon>
        <taxon>metagenomes</taxon>
        <taxon>ecological metagenomes</taxon>
    </lineage>
</organism>
<sequence>ELFGLAPYLFTASKDHWPKNIHGEKQSRKIRMSLETSFKRDLKILFKEIREFCEMIKNNKQL</sequence>
<evidence type="ECO:0000313" key="1">
    <source>
        <dbReference type="EMBL" id="GAI41396.1"/>
    </source>
</evidence>
<dbReference type="AlphaFoldDB" id="X1PFY5"/>
<feature type="non-terminal residue" evidence="1">
    <location>
        <position position="1"/>
    </location>
</feature>
<reference evidence="1" key="1">
    <citation type="journal article" date="2014" name="Front. Microbiol.">
        <title>High frequency of phylogenetically diverse reductive dehalogenase-homologous genes in deep subseafloor sedimentary metagenomes.</title>
        <authorList>
            <person name="Kawai M."/>
            <person name="Futagami T."/>
            <person name="Toyoda A."/>
            <person name="Takaki Y."/>
            <person name="Nishi S."/>
            <person name="Hori S."/>
            <person name="Arai W."/>
            <person name="Tsubouchi T."/>
            <person name="Morono Y."/>
            <person name="Uchiyama I."/>
            <person name="Ito T."/>
            <person name="Fujiyama A."/>
            <person name="Inagaki F."/>
            <person name="Takami H."/>
        </authorList>
    </citation>
    <scope>NUCLEOTIDE SEQUENCE</scope>
    <source>
        <strain evidence="1">Expedition CK06-06</strain>
    </source>
</reference>
<comment type="caution">
    <text evidence="1">The sequence shown here is derived from an EMBL/GenBank/DDBJ whole genome shotgun (WGS) entry which is preliminary data.</text>
</comment>
<gene>
    <name evidence="1" type="ORF">S06H3_39038</name>
</gene>
<name>X1PFY5_9ZZZZ</name>
<protein>
    <submittedName>
        <fullName evidence="1">Uncharacterized protein</fullName>
    </submittedName>
</protein>
<dbReference type="EMBL" id="BARV01023840">
    <property type="protein sequence ID" value="GAI41396.1"/>
    <property type="molecule type" value="Genomic_DNA"/>
</dbReference>